<protein>
    <submittedName>
        <fullName evidence="1">Uncharacterized protein</fullName>
    </submittedName>
</protein>
<name>A0AAE0P3E9_SORBR</name>
<evidence type="ECO:0000313" key="2">
    <source>
        <dbReference type="Proteomes" id="UP001281003"/>
    </source>
</evidence>
<dbReference type="AlphaFoldDB" id="A0AAE0P3E9"/>
<comment type="caution">
    <text evidence="1">The sequence shown here is derived from an EMBL/GenBank/DDBJ whole genome shotgun (WGS) entry which is preliminary data.</text>
</comment>
<proteinExistence type="predicted"/>
<dbReference type="Proteomes" id="UP001281003">
    <property type="component" value="Unassembled WGS sequence"/>
</dbReference>
<gene>
    <name evidence="1" type="ORF">B0T20DRAFT_445014</name>
</gene>
<organism evidence="1 2">
    <name type="scientific">Sordaria brevicollis</name>
    <dbReference type="NCBI Taxonomy" id="83679"/>
    <lineage>
        <taxon>Eukaryota</taxon>
        <taxon>Fungi</taxon>
        <taxon>Dikarya</taxon>
        <taxon>Ascomycota</taxon>
        <taxon>Pezizomycotina</taxon>
        <taxon>Sordariomycetes</taxon>
        <taxon>Sordariomycetidae</taxon>
        <taxon>Sordariales</taxon>
        <taxon>Sordariaceae</taxon>
        <taxon>Sordaria</taxon>
    </lineage>
</organism>
<sequence length="75" mass="8286">RNPSNKNGRCVSYVHVTLCAFPTSFTLENLFSLQSSFGVPSILSNWILSSHPSSSSPSQWLLNDIHLIQISYCGT</sequence>
<reference evidence="1" key="1">
    <citation type="journal article" date="2023" name="Mol. Phylogenet. Evol.">
        <title>Genome-scale phylogeny and comparative genomics of the fungal order Sordariales.</title>
        <authorList>
            <person name="Hensen N."/>
            <person name="Bonometti L."/>
            <person name="Westerberg I."/>
            <person name="Brannstrom I.O."/>
            <person name="Guillou S."/>
            <person name="Cros-Aarteil S."/>
            <person name="Calhoun S."/>
            <person name="Haridas S."/>
            <person name="Kuo A."/>
            <person name="Mondo S."/>
            <person name="Pangilinan J."/>
            <person name="Riley R."/>
            <person name="LaButti K."/>
            <person name="Andreopoulos B."/>
            <person name="Lipzen A."/>
            <person name="Chen C."/>
            <person name="Yan M."/>
            <person name="Daum C."/>
            <person name="Ng V."/>
            <person name="Clum A."/>
            <person name="Steindorff A."/>
            <person name="Ohm R.A."/>
            <person name="Martin F."/>
            <person name="Silar P."/>
            <person name="Natvig D.O."/>
            <person name="Lalanne C."/>
            <person name="Gautier V."/>
            <person name="Ament-Velasquez S.L."/>
            <person name="Kruys A."/>
            <person name="Hutchinson M.I."/>
            <person name="Powell A.J."/>
            <person name="Barry K."/>
            <person name="Miller A.N."/>
            <person name="Grigoriev I.V."/>
            <person name="Debuchy R."/>
            <person name="Gladieux P."/>
            <person name="Hiltunen Thoren M."/>
            <person name="Johannesson H."/>
        </authorList>
    </citation>
    <scope>NUCLEOTIDE SEQUENCE</scope>
    <source>
        <strain evidence="1">FGSC 1904</strain>
    </source>
</reference>
<evidence type="ECO:0000313" key="1">
    <source>
        <dbReference type="EMBL" id="KAK3392622.1"/>
    </source>
</evidence>
<feature type="non-terminal residue" evidence="1">
    <location>
        <position position="1"/>
    </location>
</feature>
<dbReference type="EMBL" id="JAUTDP010000011">
    <property type="protein sequence ID" value="KAK3392622.1"/>
    <property type="molecule type" value="Genomic_DNA"/>
</dbReference>
<reference evidence="1" key="2">
    <citation type="submission" date="2023-07" db="EMBL/GenBank/DDBJ databases">
        <authorList>
            <consortium name="Lawrence Berkeley National Laboratory"/>
            <person name="Haridas S."/>
            <person name="Hensen N."/>
            <person name="Bonometti L."/>
            <person name="Westerberg I."/>
            <person name="Brannstrom I.O."/>
            <person name="Guillou S."/>
            <person name="Cros-Aarteil S."/>
            <person name="Calhoun S."/>
            <person name="Kuo A."/>
            <person name="Mondo S."/>
            <person name="Pangilinan J."/>
            <person name="Riley R."/>
            <person name="LaButti K."/>
            <person name="Andreopoulos B."/>
            <person name="Lipzen A."/>
            <person name="Chen C."/>
            <person name="Yanf M."/>
            <person name="Daum C."/>
            <person name="Ng V."/>
            <person name="Clum A."/>
            <person name="Steindorff A."/>
            <person name="Ohm R."/>
            <person name="Martin F."/>
            <person name="Silar P."/>
            <person name="Natvig D."/>
            <person name="Lalanne C."/>
            <person name="Gautier V."/>
            <person name="Ament-velasquez S.L."/>
            <person name="Kruys A."/>
            <person name="Hutchinson M.I."/>
            <person name="Powell A.J."/>
            <person name="Barry K."/>
            <person name="Miller A.N."/>
            <person name="Grigoriev I.V."/>
            <person name="Debuchy R."/>
            <person name="Gladieux P."/>
            <person name="Thoren M.H."/>
            <person name="Johannesson H."/>
        </authorList>
    </citation>
    <scope>NUCLEOTIDE SEQUENCE</scope>
    <source>
        <strain evidence="1">FGSC 1904</strain>
    </source>
</reference>
<accession>A0AAE0P3E9</accession>
<keyword evidence="2" id="KW-1185">Reference proteome</keyword>